<evidence type="ECO:0000256" key="2">
    <source>
        <dbReference type="SAM" id="Phobius"/>
    </source>
</evidence>
<evidence type="ECO:0000313" key="4">
    <source>
        <dbReference type="Proteomes" id="UP000026739"/>
    </source>
</evidence>
<proteinExistence type="predicted"/>
<keyword evidence="2" id="KW-1133">Transmembrane helix</keyword>
<gene>
    <name evidence="3" type="ORF">V466_13565</name>
</gene>
<keyword evidence="2" id="KW-0472">Membrane</keyword>
<feature type="region of interest" description="Disordered" evidence="1">
    <location>
        <begin position="91"/>
        <end position="110"/>
    </location>
</feature>
<comment type="caution">
    <text evidence="3">The sequence shown here is derived from an EMBL/GenBank/DDBJ whole genome shotgun (WGS) entry which is preliminary data.</text>
</comment>
<accession>A0A059L2R2</accession>
<evidence type="ECO:0000256" key="1">
    <source>
        <dbReference type="SAM" id="MobiDB-lite"/>
    </source>
</evidence>
<dbReference type="EMBL" id="AZQQ01000077">
    <property type="protein sequence ID" value="KDD68521.1"/>
    <property type="molecule type" value="Genomic_DNA"/>
</dbReference>
<dbReference type="RefSeq" id="WP_033057180.1">
    <property type="nucleotide sequence ID" value="NZ_AZQQ01000077.1"/>
</dbReference>
<protein>
    <submittedName>
        <fullName evidence="3">Uncharacterized protein</fullName>
    </submittedName>
</protein>
<dbReference type="eggNOG" id="ENOG50305QU">
    <property type="taxonomic scope" value="Bacteria"/>
</dbReference>
<evidence type="ECO:0000313" key="3">
    <source>
        <dbReference type="EMBL" id="KDD68521.1"/>
    </source>
</evidence>
<reference evidence="3 4" key="1">
    <citation type="submission" date="2013-12" db="EMBL/GenBank/DDBJ databases">
        <authorList>
            <person name="Formusa P.A."/>
            <person name="Habash M."/>
            <person name="Lee H."/>
            <person name="Trevors J.T."/>
        </authorList>
    </citation>
    <scope>NUCLEOTIDE SEQUENCE [LARGE SCALE GENOMIC DNA]</scope>
    <source>
        <strain evidence="3 4">PD30</strain>
    </source>
</reference>
<dbReference type="Proteomes" id="UP000026739">
    <property type="component" value="Unassembled WGS sequence"/>
</dbReference>
<name>A0A059L2R2_9PSED</name>
<dbReference type="AlphaFoldDB" id="A0A059L2R2"/>
<feature type="transmembrane region" description="Helical" evidence="2">
    <location>
        <begin position="20"/>
        <end position="42"/>
    </location>
</feature>
<organism evidence="3 4">
    <name type="scientific">Pseudomonas mandelii PD30</name>
    <dbReference type="NCBI Taxonomy" id="1419583"/>
    <lineage>
        <taxon>Bacteria</taxon>
        <taxon>Pseudomonadati</taxon>
        <taxon>Pseudomonadota</taxon>
        <taxon>Gammaproteobacteria</taxon>
        <taxon>Pseudomonadales</taxon>
        <taxon>Pseudomonadaceae</taxon>
        <taxon>Pseudomonas</taxon>
    </lineage>
</organism>
<feature type="compositionally biased region" description="Polar residues" evidence="1">
    <location>
        <begin position="100"/>
        <end position="110"/>
    </location>
</feature>
<keyword evidence="2" id="KW-0812">Transmembrane</keyword>
<sequence length="136" mass="15418">MPYRPNPRRPLPIQLNALQLTGSIALGVWLGFIAIALTCWLASRLLFSEQLAPVAEAVQQLAKPPVVVQPVPDIPPQSPLFDQYEENLRKNEQQQRLDQARSSNRNLSNPKCQFWLQQDQTAPSEKSRANVQQFCD</sequence>